<evidence type="ECO:0000313" key="2">
    <source>
        <dbReference type="Proteomes" id="UP000886998"/>
    </source>
</evidence>
<gene>
    <name evidence="1" type="ORF">TNIN_184261</name>
</gene>
<dbReference type="EMBL" id="BMAV01023337">
    <property type="protein sequence ID" value="GFY78997.1"/>
    <property type="molecule type" value="Genomic_DNA"/>
</dbReference>
<proteinExistence type="predicted"/>
<organism evidence="1 2">
    <name type="scientific">Trichonephila inaurata madagascariensis</name>
    <dbReference type="NCBI Taxonomy" id="2747483"/>
    <lineage>
        <taxon>Eukaryota</taxon>
        <taxon>Metazoa</taxon>
        <taxon>Ecdysozoa</taxon>
        <taxon>Arthropoda</taxon>
        <taxon>Chelicerata</taxon>
        <taxon>Arachnida</taxon>
        <taxon>Araneae</taxon>
        <taxon>Araneomorphae</taxon>
        <taxon>Entelegynae</taxon>
        <taxon>Araneoidea</taxon>
        <taxon>Nephilidae</taxon>
        <taxon>Trichonephila</taxon>
        <taxon>Trichonephila inaurata</taxon>
    </lineage>
</organism>
<evidence type="ECO:0000313" key="1">
    <source>
        <dbReference type="EMBL" id="GFY78997.1"/>
    </source>
</evidence>
<sequence>MPLSEELGTSALAFQAVPLKIIQEVDSFVPGTVWLDRSFGFGDSREEVLEQGAVEVRPALLEHGNNQTDPRISFSRLSSVSKVVCFLTSFVLPKVI</sequence>
<name>A0A8X7CUP6_9ARAC</name>
<protein>
    <submittedName>
        <fullName evidence="1">Uncharacterized protein</fullName>
    </submittedName>
</protein>
<dbReference type="AlphaFoldDB" id="A0A8X7CUP6"/>
<dbReference type="Proteomes" id="UP000886998">
    <property type="component" value="Unassembled WGS sequence"/>
</dbReference>
<reference evidence="1" key="1">
    <citation type="submission" date="2020-08" db="EMBL/GenBank/DDBJ databases">
        <title>Multicomponent nature underlies the extraordinary mechanical properties of spider dragline silk.</title>
        <authorList>
            <person name="Kono N."/>
            <person name="Nakamura H."/>
            <person name="Mori M."/>
            <person name="Yoshida Y."/>
            <person name="Ohtoshi R."/>
            <person name="Malay A.D."/>
            <person name="Moran D.A.P."/>
            <person name="Tomita M."/>
            <person name="Numata K."/>
            <person name="Arakawa K."/>
        </authorList>
    </citation>
    <scope>NUCLEOTIDE SEQUENCE</scope>
</reference>
<keyword evidence="2" id="KW-1185">Reference proteome</keyword>
<accession>A0A8X7CUP6</accession>
<comment type="caution">
    <text evidence="1">The sequence shown here is derived from an EMBL/GenBank/DDBJ whole genome shotgun (WGS) entry which is preliminary data.</text>
</comment>